<reference evidence="6 7" key="1">
    <citation type="submission" date="2019-07" db="EMBL/GenBank/DDBJ databases">
        <title>Genome assembly of two rare yeast pathogens: Diutina rugosa and Trichomonascus ciferrii.</title>
        <authorList>
            <person name="Mixao V."/>
            <person name="Saus E."/>
            <person name="Hansen A."/>
            <person name="Lass-Flor C."/>
            <person name="Gabaldon T."/>
        </authorList>
    </citation>
    <scope>NUCLEOTIDE SEQUENCE [LARGE SCALE GENOMIC DNA]</scope>
    <source>
        <strain evidence="6 7">CBS 613</strain>
    </source>
</reference>
<evidence type="ECO:0000259" key="5">
    <source>
        <dbReference type="PROSITE" id="PS50011"/>
    </source>
</evidence>
<feature type="compositionally biased region" description="Low complexity" evidence="4">
    <location>
        <begin position="77"/>
        <end position="91"/>
    </location>
</feature>
<comment type="caution">
    <text evidence="6">The sequence shown here is derived from an EMBL/GenBank/DDBJ whole genome shotgun (WGS) entry which is preliminary data.</text>
</comment>
<feature type="region of interest" description="Disordered" evidence="4">
    <location>
        <begin position="532"/>
        <end position="580"/>
    </location>
</feature>
<keyword evidence="7" id="KW-1185">Reference proteome</keyword>
<dbReference type="GO" id="GO:0005524">
    <property type="term" value="F:ATP binding"/>
    <property type="evidence" value="ECO:0007669"/>
    <property type="project" value="UniProtKB-UniRule"/>
</dbReference>
<feature type="compositionally biased region" description="Polar residues" evidence="4">
    <location>
        <begin position="14"/>
        <end position="28"/>
    </location>
</feature>
<feature type="compositionally biased region" description="Acidic residues" evidence="4">
    <location>
        <begin position="1"/>
        <end position="10"/>
    </location>
</feature>
<dbReference type="PROSITE" id="PS00107">
    <property type="entry name" value="PROTEIN_KINASE_ATP"/>
    <property type="match status" value="1"/>
</dbReference>
<dbReference type="EMBL" id="SWFT01000149">
    <property type="protein sequence ID" value="KAA8898063.1"/>
    <property type="molecule type" value="Genomic_DNA"/>
</dbReference>
<feature type="region of interest" description="Disordered" evidence="4">
    <location>
        <begin position="608"/>
        <end position="629"/>
    </location>
</feature>
<dbReference type="PROSITE" id="PS50011">
    <property type="entry name" value="PROTEIN_KINASE_DOM"/>
    <property type="match status" value="1"/>
</dbReference>
<organism evidence="6 7">
    <name type="scientific">Diutina rugosa</name>
    <name type="common">Yeast</name>
    <name type="synonym">Candida rugosa</name>
    <dbReference type="NCBI Taxonomy" id="5481"/>
    <lineage>
        <taxon>Eukaryota</taxon>
        <taxon>Fungi</taxon>
        <taxon>Dikarya</taxon>
        <taxon>Ascomycota</taxon>
        <taxon>Saccharomycotina</taxon>
        <taxon>Pichiomycetes</taxon>
        <taxon>Debaryomycetaceae</taxon>
        <taxon>Diutina</taxon>
    </lineage>
</organism>
<protein>
    <recommendedName>
        <fullName evidence="5">Protein kinase domain-containing protein</fullName>
    </recommendedName>
</protein>
<feature type="compositionally biased region" description="Low complexity" evidence="4">
    <location>
        <begin position="560"/>
        <end position="569"/>
    </location>
</feature>
<name>A0A642UFH0_DIURU</name>
<dbReference type="InterPro" id="IPR000719">
    <property type="entry name" value="Prot_kinase_dom"/>
</dbReference>
<dbReference type="InterPro" id="IPR008271">
    <property type="entry name" value="Ser/Thr_kinase_AS"/>
</dbReference>
<feature type="region of interest" description="Disordered" evidence="4">
    <location>
        <begin position="1"/>
        <end position="105"/>
    </location>
</feature>
<proteinExistence type="predicted"/>
<dbReference type="OMA" id="YAMYCLT"/>
<dbReference type="SUPFAM" id="SSF56112">
    <property type="entry name" value="Protein kinase-like (PK-like)"/>
    <property type="match status" value="1"/>
</dbReference>
<dbReference type="GO" id="GO:0030447">
    <property type="term" value="P:filamentous growth"/>
    <property type="evidence" value="ECO:0007669"/>
    <property type="project" value="UniProtKB-ARBA"/>
</dbReference>
<feature type="region of interest" description="Disordered" evidence="4">
    <location>
        <begin position="273"/>
        <end position="296"/>
    </location>
</feature>
<dbReference type="PANTHER" id="PTHR24347">
    <property type="entry name" value="SERINE/THREONINE-PROTEIN KINASE"/>
    <property type="match status" value="1"/>
</dbReference>
<dbReference type="GeneID" id="54783568"/>
<dbReference type="AlphaFoldDB" id="A0A642UFH0"/>
<evidence type="ECO:0000256" key="3">
    <source>
        <dbReference type="PROSITE-ProRule" id="PRU10141"/>
    </source>
</evidence>
<gene>
    <name evidence="6" type="ORF">DIURU_004917</name>
</gene>
<feature type="compositionally biased region" description="Polar residues" evidence="4">
    <location>
        <begin position="53"/>
        <end position="76"/>
    </location>
</feature>
<evidence type="ECO:0000256" key="1">
    <source>
        <dbReference type="ARBA" id="ARBA00022741"/>
    </source>
</evidence>
<feature type="domain" description="Protein kinase" evidence="5">
    <location>
        <begin position="337"/>
        <end position="794"/>
    </location>
</feature>
<dbReference type="Proteomes" id="UP000449547">
    <property type="component" value="Unassembled WGS sequence"/>
</dbReference>
<dbReference type="Gene3D" id="1.10.510.10">
    <property type="entry name" value="Transferase(Phosphotransferase) domain 1"/>
    <property type="match status" value="2"/>
</dbReference>
<sequence>MGTDSNDDGELSFTKRQSTPMETPPSTGQGRGGTSVPMSKLSSLLRDSGSSSKPTPETPRQNHNIKPIDSPTSPGTQSPHHSSSFASLSQSYANPKSDLHPMTGFEDQYVPDLDYDRVVNEWNEPMGPKPVPRGRAPRSVSGKVLSPSSAEGTSYLDLNKLHSSVKPQPINSGSSFNRYSYSKLNEVMKLRTPSNRGEVGSSTAIDIKRRRPSMVEGNASDVNYEAILNSLPANFNDLPYSQRKKLVTSFSDSVDYSQFSLFAKNYLNENSGSMGSSARVGSSGGSNSSFTRRSRAGSVNTIAGRLLQQSATDLKKMQSQSTEKFDIDERGAIVMGHELGKVIGYGAWGTIRECVGEDGIVRAIKIVKSVRNEPDKDGDVRQHNPKVLEVFRHEIEIWRELHHENILPLLQSKETDTAIFCITNRIWGGTLFDVMGEWGEFDKGCYSTTGDICFTVEGQRHRLRQAIGYLRQIVEALRYMHGKGIVHGDLKLENVLVDGNDPSRLKVILCDFGMARKFADVKRRPSVRLKAPSYHTHLAPSGRGDADEVEDDDEGTLYIRSRSSQPSSRKPFPGNDATPVFTDDSQIGIMHGPALQSVDLNPVASAPRRDSFTRIGDDGDTKAPPDTHDLPHTHIGSLPYAAPELLSPAPPPLGPSADIWALGVITYSLFVGKLPFIHQNEEKLRSLITAGQYDSLLLAKACLLEWIYSSSDTSDSSTSGEDQPDRFSLPRQLFHSNSTASMVREQQMREIRESWSEYVSSKRGEFNFAKNMVMGCLELNITKRWDLDAFNNALAG</sequence>
<keyword evidence="1 3" id="KW-0547">Nucleotide-binding</keyword>
<dbReference type="InterPro" id="IPR017441">
    <property type="entry name" value="Protein_kinase_ATP_BS"/>
</dbReference>
<feature type="binding site" evidence="3">
    <location>
        <position position="365"/>
    </location>
    <ligand>
        <name>ATP</name>
        <dbReference type="ChEBI" id="CHEBI:30616"/>
    </ligand>
</feature>
<dbReference type="GO" id="GO:0004672">
    <property type="term" value="F:protein kinase activity"/>
    <property type="evidence" value="ECO:0007669"/>
    <property type="project" value="InterPro"/>
</dbReference>
<evidence type="ECO:0000256" key="2">
    <source>
        <dbReference type="ARBA" id="ARBA00022840"/>
    </source>
</evidence>
<keyword evidence="2 3" id="KW-0067">ATP-binding</keyword>
<evidence type="ECO:0000256" key="4">
    <source>
        <dbReference type="SAM" id="MobiDB-lite"/>
    </source>
</evidence>
<accession>A0A642UFH0</accession>
<evidence type="ECO:0000313" key="7">
    <source>
        <dbReference type="Proteomes" id="UP000449547"/>
    </source>
</evidence>
<dbReference type="PROSITE" id="PS00108">
    <property type="entry name" value="PROTEIN_KINASE_ST"/>
    <property type="match status" value="1"/>
</dbReference>
<dbReference type="SMART" id="SM00220">
    <property type="entry name" value="S_TKc"/>
    <property type="match status" value="1"/>
</dbReference>
<feature type="region of interest" description="Disordered" evidence="4">
    <location>
        <begin position="124"/>
        <end position="151"/>
    </location>
</feature>
<feature type="compositionally biased region" description="Low complexity" evidence="4">
    <location>
        <begin position="39"/>
        <end position="52"/>
    </location>
</feature>
<dbReference type="OrthoDB" id="4062651at2759"/>
<dbReference type="VEuPathDB" id="FungiDB:DIURU_004917"/>
<feature type="compositionally biased region" description="Low complexity" evidence="4">
    <location>
        <begin position="273"/>
        <end position="291"/>
    </location>
</feature>
<dbReference type="Pfam" id="PF00069">
    <property type="entry name" value="Pkinase"/>
    <property type="match status" value="2"/>
</dbReference>
<dbReference type="InterPro" id="IPR011009">
    <property type="entry name" value="Kinase-like_dom_sf"/>
</dbReference>
<dbReference type="RefSeq" id="XP_034010320.1">
    <property type="nucleotide sequence ID" value="XM_034157842.1"/>
</dbReference>
<evidence type="ECO:0000313" key="6">
    <source>
        <dbReference type="EMBL" id="KAA8898063.1"/>
    </source>
</evidence>